<comment type="caution">
    <text evidence="3">The sequence shown here is derived from an EMBL/GenBank/DDBJ whole genome shotgun (WGS) entry which is preliminary data.</text>
</comment>
<evidence type="ECO:0000256" key="1">
    <source>
        <dbReference type="ARBA" id="ARBA00004976"/>
    </source>
</evidence>
<dbReference type="Proteomes" id="UP000446866">
    <property type="component" value="Unassembled WGS sequence"/>
</dbReference>
<evidence type="ECO:0000313" key="4">
    <source>
        <dbReference type="Proteomes" id="UP000446866"/>
    </source>
</evidence>
<dbReference type="AlphaFoldDB" id="A0A845QKH5"/>
<dbReference type="RefSeq" id="WP_160201838.1">
    <property type="nucleotide sequence ID" value="NZ_QXWK01000013.1"/>
</dbReference>
<sequence>MDIVDQIIRIICEYHKIFAGIWEQIRKEKVNYKKKQITDLINNDNLLAGIFQYRSLLNINILKLTELFCALENLHACNCRINTRVKTYNSIVQKIKIYLVGDLRGKVAIKKCLNDLYGIRIILSNDIEFDTIIDHINETFPELKCLNASKNGYKAVHVYFSESNFELPWELQIWNASDESKNIELHKTYKQGYTEWENDYNEGGGTV</sequence>
<organism evidence="3 4">
    <name type="scientific">Anaerotruncus colihominis</name>
    <dbReference type="NCBI Taxonomy" id="169435"/>
    <lineage>
        <taxon>Bacteria</taxon>
        <taxon>Bacillati</taxon>
        <taxon>Bacillota</taxon>
        <taxon>Clostridia</taxon>
        <taxon>Eubacteriales</taxon>
        <taxon>Oscillospiraceae</taxon>
        <taxon>Anaerotruncus</taxon>
    </lineage>
</organism>
<evidence type="ECO:0000259" key="2">
    <source>
        <dbReference type="SMART" id="SM00954"/>
    </source>
</evidence>
<name>A0A845QKH5_9FIRM</name>
<dbReference type="Gene3D" id="3.30.460.10">
    <property type="entry name" value="Beta Polymerase, domain 2"/>
    <property type="match status" value="1"/>
</dbReference>
<protein>
    <recommendedName>
        <fullName evidence="2">RelA/SpoT domain-containing protein</fullName>
    </recommendedName>
</protein>
<feature type="domain" description="RelA/SpoT" evidence="2">
    <location>
        <begin position="83"/>
        <end position="193"/>
    </location>
</feature>
<dbReference type="Pfam" id="PF04607">
    <property type="entry name" value="RelA_SpoT"/>
    <property type="match status" value="1"/>
</dbReference>
<proteinExistence type="predicted"/>
<dbReference type="EMBL" id="QXWK01000013">
    <property type="protein sequence ID" value="NBH61555.1"/>
    <property type="molecule type" value="Genomic_DNA"/>
</dbReference>
<evidence type="ECO:0000313" key="3">
    <source>
        <dbReference type="EMBL" id="NBH61555.1"/>
    </source>
</evidence>
<keyword evidence="4" id="KW-1185">Reference proteome</keyword>
<dbReference type="InterPro" id="IPR043519">
    <property type="entry name" value="NT_sf"/>
</dbReference>
<gene>
    <name evidence="3" type="ORF">D0435_07815</name>
</gene>
<dbReference type="SUPFAM" id="SSF81301">
    <property type="entry name" value="Nucleotidyltransferase"/>
    <property type="match status" value="1"/>
</dbReference>
<dbReference type="SMART" id="SM00954">
    <property type="entry name" value="RelA_SpoT"/>
    <property type="match status" value="1"/>
</dbReference>
<dbReference type="UniPathway" id="UPA00908">
    <property type="reaction ID" value="UER00884"/>
</dbReference>
<dbReference type="GO" id="GO:0015970">
    <property type="term" value="P:guanosine tetraphosphate biosynthetic process"/>
    <property type="evidence" value="ECO:0007669"/>
    <property type="project" value="UniProtKB-UniPathway"/>
</dbReference>
<accession>A0A845QKH5</accession>
<comment type="pathway">
    <text evidence="1">Purine metabolism; ppGpp biosynthesis; ppGpp from GTP: step 1/2.</text>
</comment>
<reference evidence="3 4" key="1">
    <citation type="submission" date="2018-08" db="EMBL/GenBank/DDBJ databases">
        <title>Murine metabolic-syndrome-specific gut microbial biobank.</title>
        <authorList>
            <person name="Liu C."/>
        </authorList>
    </citation>
    <scope>NUCLEOTIDE SEQUENCE [LARGE SCALE GENOMIC DNA]</scope>
    <source>
        <strain evidence="3 4">28</strain>
    </source>
</reference>
<dbReference type="InterPro" id="IPR007685">
    <property type="entry name" value="RelA_SpoT"/>
</dbReference>